<dbReference type="InterPro" id="IPR041698">
    <property type="entry name" value="Methyltransf_25"/>
</dbReference>
<feature type="non-terminal residue" evidence="4">
    <location>
        <position position="210"/>
    </location>
</feature>
<sequence>MNQKYWDELAENFNERVFEIADNELNQALATTIKKLGKQSRTAGDFACGAGGTTAALAAHFEQVIAVDYAAKLLQQACKRVKGDNIRFVEVDLTKNKSTAIKVDVGFCINALIHPVAKKRKRIAATVFRSLNQGGKAVFIAPSLESYLRTYQVLAEYLVSAGKNRKKTVRKISATAQKEIFSLVEGIADVGAVATKHYLHDEFAQFLEGI</sequence>
<name>A0A382Z438_9ZZZZ</name>
<evidence type="ECO:0000259" key="3">
    <source>
        <dbReference type="Pfam" id="PF13649"/>
    </source>
</evidence>
<dbReference type="AlphaFoldDB" id="A0A382Z438"/>
<dbReference type="Pfam" id="PF13649">
    <property type="entry name" value="Methyltransf_25"/>
    <property type="match status" value="1"/>
</dbReference>
<proteinExistence type="predicted"/>
<keyword evidence="2" id="KW-0808">Transferase</keyword>
<evidence type="ECO:0000256" key="1">
    <source>
        <dbReference type="ARBA" id="ARBA00022603"/>
    </source>
</evidence>
<dbReference type="GO" id="GO:0032259">
    <property type="term" value="P:methylation"/>
    <property type="evidence" value="ECO:0007669"/>
    <property type="project" value="UniProtKB-KW"/>
</dbReference>
<protein>
    <recommendedName>
        <fullName evidence="3">Methyltransferase domain-containing protein</fullName>
    </recommendedName>
</protein>
<feature type="domain" description="Methyltransferase" evidence="3">
    <location>
        <begin position="45"/>
        <end position="135"/>
    </location>
</feature>
<dbReference type="GO" id="GO:0008168">
    <property type="term" value="F:methyltransferase activity"/>
    <property type="evidence" value="ECO:0007669"/>
    <property type="project" value="UniProtKB-KW"/>
</dbReference>
<dbReference type="PANTHER" id="PTHR43861:SF1">
    <property type="entry name" value="TRANS-ACONITATE 2-METHYLTRANSFERASE"/>
    <property type="match status" value="1"/>
</dbReference>
<reference evidence="4" key="1">
    <citation type="submission" date="2018-05" db="EMBL/GenBank/DDBJ databases">
        <authorList>
            <person name="Lanie J.A."/>
            <person name="Ng W.-L."/>
            <person name="Kazmierczak K.M."/>
            <person name="Andrzejewski T.M."/>
            <person name="Davidsen T.M."/>
            <person name="Wayne K.J."/>
            <person name="Tettelin H."/>
            <person name="Glass J.I."/>
            <person name="Rusch D."/>
            <person name="Podicherti R."/>
            <person name="Tsui H.-C.T."/>
            <person name="Winkler M.E."/>
        </authorList>
    </citation>
    <scope>NUCLEOTIDE SEQUENCE</scope>
</reference>
<dbReference type="SUPFAM" id="SSF53335">
    <property type="entry name" value="S-adenosyl-L-methionine-dependent methyltransferases"/>
    <property type="match status" value="1"/>
</dbReference>
<evidence type="ECO:0000313" key="4">
    <source>
        <dbReference type="EMBL" id="SVD90262.1"/>
    </source>
</evidence>
<dbReference type="CDD" id="cd02440">
    <property type="entry name" value="AdoMet_MTases"/>
    <property type="match status" value="1"/>
</dbReference>
<accession>A0A382Z438</accession>
<dbReference type="InterPro" id="IPR029063">
    <property type="entry name" value="SAM-dependent_MTases_sf"/>
</dbReference>
<keyword evidence="1" id="KW-0489">Methyltransferase</keyword>
<dbReference type="EMBL" id="UINC01180859">
    <property type="protein sequence ID" value="SVD90262.1"/>
    <property type="molecule type" value="Genomic_DNA"/>
</dbReference>
<organism evidence="4">
    <name type="scientific">marine metagenome</name>
    <dbReference type="NCBI Taxonomy" id="408172"/>
    <lineage>
        <taxon>unclassified sequences</taxon>
        <taxon>metagenomes</taxon>
        <taxon>ecological metagenomes</taxon>
    </lineage>
</organism>
<dbReference type="Gene3D" id="3.40.50.150">
    <property type="entry name" value="Vaccinia Virus protein VP39"/>
    <property type="match status" value="1"/>
</dbReference>
<gene>
    <name evidence="4" type="ORF">METZ01_LOCUS443116</name>
</gene>
<dbReference type="PANTHER" id="PTHR43861">
    <property type="entry name" value="TRANS-ACONITATE 2-METHYLTRANSFERASE-RELATED"/>
    <property type="match status" value="1"/>
</dbReference>
<evidence type="ECO:0000256" key="2">
    <source>
        <dbReference type="ARBA" id="ARBA00022679"/>
    </source>
</evidence>